<dbReference type="InterPro" id="IPR007969">
    <property type="entry name" value="DUF732"/>
</dbReference>
<evidence type="ECO:0000259" key="1">
    <source>
        <dbReference type="Pfam" id="PF05305"/>
    </source>
</evidence>
<protein>
    <recommendedName>
        <fullName evidence="1">DUF732 domain-containing protein</fullName>
    </recommendedName>
</protein>
<gene>
    <name evidence="2" type="ORF">MCNS_32880</name>
</gene>
<evidence type="ECO:0000313" key="3">
    <source>
        <dbReference type="Proteomes" id="UP000467385"/>
    </source>
</evidence>
<feature type="domain" description="DUF732" evidence="1">
    <location>
        <begin position="61"/>
        <end position="132"/>
    </location>
</feature>
<dbReference type="Proteomes" id="UP000467385">
    <property type="component" value="Chromosome"/>
</dbReference>
<organism evidence="2 3">
    <name type="scientific">Mycobacterium conspicuum</name>
    <dbReference type="NCBI Taxonomy" id="44010"/>
    <lineage>
        <taxon>Bacteria</taxon>
        <taxon>Bacillati</taxon>
        <taxon>Actinomycetota</taxon>
        <taxon>Actinomycetes</taxon>
        <taxon>Mycobacteriales</taxon>
        <taxon>Mycobacteriaceae</taxon>
        <taxon>Mycobacterium</taxon>
    </lineage>
</organism>
<dbReference type="Pfam" id="PF05305">
    <property type="entry name" value="DUF732"/>
    <property type="match status" value="1"/>
</dbReference>
<dbReference type="EMBL" id="AP022613">
    <property type="protein sequence ID" value="BBZ40225.1"/>
    <property type="molecule type" value="Genomic_DNA"/>
</dbReference>
<reference evidence="2 3" key="1">
    <citation type="journal article" date="2019" name="Emerg. Microbes Infect.">
        <title>Comprehensive subspecies identification of 175 nontuberculous mycobacteria species based on 7547 genomic profiles.</title>
        <authorList>
            <person name="Matsumoto Y."/>
            <person name="Kinjo T."/>
            <person name="Motooka D."/>
            <person name="Nabeya D."/>
            <person name="Jung N."/>
            <person name="Uechi K."/>
            <person name="Horii T."/>
            <person name="Iida T."/>
            <person name="Fujita J."/>
            <person name="Nakamura S."/>
        </authorList>
    </citation>
    <scope>NUCLEOTIDE SEQUENCE [LARGE SCALE GENOMIC DNA]</scope>
    <source>
        <strain evidence="2 3">JCM 14738</strain>
    </source>
</reference>
<keyword evidence="3" id="KW-1185">Reference proteome</keyword>
<name>A0A7I7YEM1_9MYCO</name>
<proteinExistence type="predicted"/>
<accession>A0A7I7YEM1</accession>
<evidence type="ECO:0000313" key="2">
    <source>
        <dbReference type="EMBL" id="BBZ40225.1"/>
    </source>
</evidence>
<sequence length="140" mass="14704">MSPPSTFSRRLTPRSLRAINQSTGSSFQWGDLKMRKRLFIAIAVALVGPLGAVSTAHADSNDTKFLAAMKSEGITDHVSAQHAIEAGHSVCQKLDGGETPTQVASDVLNSSSMPAYQAGYFVGASIDAYCSQYAAKAGGH</sequence>
<dbReference type="AlphaFoldDB" id="A0A7I7YEM1"/>